<evidence type="ECO:0000256" key="1">
    <source>
        <dbReference type="SAM" id="MobiDB-lite"/>
    </source>
</evidence>
<gene>
    <name evidence="2" type="ORF">J1N35_022515</name>
</gene>
<evidence type="ECO:0000313" key="3">
    <source>
        <dbReference type="Proteomes" id="UP000828251"/>
    </source>
</evidence>
<dbReference type="AlphaFoldDB" id="A0A9D3VI17"/>
<name>A0A9D3VI17_9ROSI</name>
<dbReference type="EMBL" id="JAIQCV010000007">
    <property type="protein sequence ID" value="KAH1082754.1"/>
    <property type="molecule type" value="Genomic_DNA"/>
</dbReference>
<sequence length="244" mass="28167">MSQNPKRNPNVEGGFCLVRSVARGVPDLTLQPLMREMEQLFDCKLEPIKDQLFRVETREQRVASPKGVRRESASVQIKIPMKRVIKKVIIHLPDVYAVSKSSQNKNEQVPNHTKDIKCLKCQHKRNIKCLKCQGRRHIASQCPNRRIMVVRADSEIESEEEDENELEMPSDDDEEDLELPIAGETLVHRGKNLTLAPLTPKQVYQDQLKLKGEKEKVQEKKIEKEKEKKNDKKKGKSEEVEVKV</sequence>
<keyword evidence="3" id="KW-1185">Reference proteome</keyword>
<feature type="region of interest" description="Disordered" evidence="1">
    <location>
        <begin position="153"/>
        <end position="175"/>
    </location>
</feature>
<organism evidence="2 3">
    <name type="scientific">Gossypium stocksii</name>
    <dbReference type="NCBI Taxonomy" id="47602"/>
    <lineage>
        <taxon>Eukaryota</taxon>
        <taxon>Viridiplantae</taxon>
        <taxon>Streptophyta</taxon>
        <taxon>Embryophyta</taxon>
        <taxon>Tracheophyta</taxon>
        <taxon>Spermatophyta</taxon>
        <taxon>Magnoliopsida</taxon>
        <taxon>eudicotyledons</taxon>
        <taxon>Gunneridae</taxon>
        <taxon>Pentapetalae</taxon>
        <taxon>rosids</taxon>
        <taxon>malvids</taxon>
        <taxon>Malvales</taxon>
        <taxon>Malvaceae</taxon>
        <taxon>Malvoideae</taxon>
        <taxon>Gossypium</taxon>
    </lineage>
</organism>
<dbReference type="OrthoDB" id="1731207at2759"/>
<dbReference type="Proteomes" id="UP000828251">
    <property type="component" value="Unassembled WGS sequence"/>
</dbReference>
<comment type="caution">
    <text evidence="2">The sequence shown here is derived from an EMBL/GenBank/DDBJ whole genome shotgun (WGS) entry which is preliminary data.</text>
</comment>
<feature type="region of interest" description="Disordered" evidence="1">
    <location>
        <begin position="214"/>
        <end position="244"/>
    </location>
</feature>
<feature type="compositionally biased region" description="Acidic residues" evidence="1">
    <location>
        <begin position="155"/>
        <end position="175"/>
    </location>
</feature>
<dbReference type="PANTHER" id="PTHR35046">
    <property type="entry name" value="ZINC KNUCKLE (CCHC-TYPE) FAMILY PROTEIN"/>
    <property type="match status" value="1"/>
</dbReference>
<evidence type="ECO:0008006" key="4">
    <source>
        <dbReference type="Google" id="ProtNLM"/>
    </source>
</evidence>
<reference evidence="2 3" key="1">
    <citation type="journal article" date="2021" name="Plant Biotechnol. J.">
        <title>Multi-omics assisted identification of the key and species-specific regulatory components of drought-tolerant mechanisms in Gossypium stocksii.</title>
        <authorList>
            <person name="Yu D."/>
            <person name="Ke L."/>
            <person name="Zhang D."/>
            <person name="Wu Y."/>
            <person name="Sun Y."/>
            <person name="Mei J."/>
            <person name="Sun J."/>
            <person name="Sun Y."/>
        </authorList>
    </citation>
    <scope>NUCLEOTIDE SEQUENCE [LARGE SCALE GENOMIC DNA]</scope>
    <source>
        <strain evidence="3">cv. E1</strain>
        <tissue evidence="2">Leaf</tissue>
    </source>
</reference>
<dbReference type="PANTHER" id="PTHR35046:SF9">
    <property type="entry name" value="RNA-DIRECTED DNA POLYMERASE"/>
    <property type="match status" value="1"/>
</dbReference>
<evidence type="ECO:0000313" key="2">
    <source>
        <dbReference type="EMBL" id="KAH1082754.1"/>
    </source>
</evidence>
<protein>
    <recommendedName>
        <fullName evidence="4">CCHC-type domain-containing protein</fullName>
    </recommendedName>
</protein>
<accession>A0A9D3VI17</accession>
<proteinExistence type="predicted"/>